<protein>
    <recommendedName>
        <fullName evidence="1">PknH-like extracellular domain-containing protein</fullName>
    </recommendedName>
</protein>
<proteinExistence type="predicted"/>
<evidence type="ECO:0000259" key="1">
    <source>
        <dbReference type="Pfam" id="PF14032"/>
    </source>
</evidence>
<organism evidence="2 3">
    <name type="scientific">Mycolicibacterium parafortuitum</name>
    <name type="common">Mycobacterium parafortuitum</name>
    <dbReference type="NCBI Taxonomy" id="39692"/>
    <lineage>
        <taxon>Bacteria</taxon>
        <taxon>Bacillati</taxon>
        <taxon>Actinomycetota</taxon>
        <taxon>Actinomycetes</taxon>
        <taxon>Mycobacteriales</taxon>
        <taxon>Mycobacteriaceae</taxon>
        <taxon>Mycolicibacterium</taxon>
    </lineage>
</organism>
<dbReference type="Pfam" id="PF14032">
    <property type="entry name" value="PknH_C"/>
    <property type="match status" value="1"/>
</dbReference>
<dbReference type="Proteomes" id="UP000252008">
    <property type="component" value="Unassembled WGS sequence"/>
</dbReference>
<dbReference type="InterPro" id="IPR038232">
    <property type="entry name" value="PknH-like_Extracell_sf"/>
</dbReference>
<feature type="domain" description="PknH-like extracellular" evidence="1">
    <location>
        <begin position="35"/>
        <end position="233"/>
    </location>
</feature>
<dbReference type="Gene3D" id="3.40.1000.70">
    <property type="entry name" value="PknH-like extracellular domain"/>
    <property type="match status" value="1"/>
</dbReference>
<dbReference type="STRING" id="39692.BST38_19785"/>
<gene>
    <name evidence="2" type="ORF">MPP7335_04736</name>
</gene>
<dbReference type="EMBL" id="UEGS01000001">
    <property type="protein sequence ID" value="SRX82967.1"/>
    <property type="molecule type" value="Genomic_DNA"/>
</dbReference>
<dbReference type="AlphaFoldDB" id="A0A375YP72"/>
<dbReference type="InterPro" id="IPR026954">
    <property type="entry name" value="PknH-like_Extracell"/>
</dbReference>
<evidence type="ECO:0000313" key="2">
    <source>
        <dbReference type="EMBL" id="SRX82967.1"/>
    </source>
</evidence>
<accession>A0A375YP72</accession>
<sequence>MGAVCAGAVLSGCAGAPVDQRPVVRIVEVAQPSPAIPLGGLLPTAPELAGALGTGPNALMGTAVEGDADILLSSVTDANIAPVECVGAAYRLQDVVYRNSPVRSVASNTWAGGGLDGPPVAGFFGVVQMTDQSAAQAFFGAATELWRRCNGQSVAVQQPGAGADELSRITDVVFDDRMVSASVLHTSGGAAAPTALRALGVAGDCVVEVEITDPRPAGDPRGAVAVADVILDKITASR</sequence>
<reference evidence="2 3" key="1">
    <citation type="submission" date="2018-05" db="EMBL/GenBank/DDBJ databases">
        <authorList>
            <consortium name="IHU Genomes"/>
        </authorList>
    </citation>
    <scope>NUCLEOTIDE SEQUENCE [LARGE SCALE GENOMIC DNA]</scope>
    <source>
        <strain evidence="2 3">P7335</strain>
    </source>
</reference>
<evidence type="ECO:0000313" key="3">
    <source>
        <dbReference type="Proteomes" id="UP000252008"/>
    </source>
</evidence>
<name>A0A375YP72_MYCPF</name>
<keyword evidence="3" id="KW-1185">Reference proteome</keyword>